<feature type="transmembrane region" description="Helical" evidence="6">
    <location>
        <begin position="549"/>
        <end position="571"/>
    </location>
</feature>
<dbReference type="RefSeq" id="XP_025596142.1">
    <property type="nucleotide sequence ID" value="XM_025743185.1"/>
</dbReference>
<evidence type="ECO:0000256" key="2">
    <source>
        <dbReference type="ARBA" id="ARBA00022692"/>
    </source>
</evidence>
<dbReference type="SUPFAM" id="SSF103473">
    <property type="entry name" value="MFS general substrate transporter"/>
    <property type="match status" value="1"/>
</dbReference>
<organism evidence="8 9">
    <name type="scientific">Tilletiopsis washingtonensis</name>
    <dbReference type="NCBI Taxonomy" id="58919"/>
    <lineage>
        <taxon>Eukaryota</taxon>
        <taxon>Fungi</taxon>
        <taxon>Dikarya</taxon>
        <taxon>Basidiomycota</taxon>
        <taxon>Ustilaginomycotina</taxon>
        <taxon>Exobasidiomycetes</taxon>
        <taxon>Entylomatales</taxon>
        <taxon>Entylomatales incertae sedis</taxon>
        <taxon>Tilletiopsis</taxon>
    </lineage>
</organism>
<dbReference type="InterPro" id="IPR011701">
    <property type="entry name" value="MFS"/>
</dbReference>
<evidence type="ECO:0000256" key="4">
    <source>
        <dbReference type="ARBA" id="ARBA00023136"/>
    </source>
</evidence>
<dbReference type="PROSITE" id="PS50850">
    <property type="entry name" value="MFS"/>
    <property type="match status" value="1"/>
</dbReference>
<protein>
    <submittedName>
        <fullName evidence="8">MFS general substrate transporter</fullName>
    </submittedName>
</protein>
<feature type="transmembrane region" description="Helical" evidence="6">
    <location>
        <begin position="302"/>
        <end position="322"/>
    </location>
</feature>
<dbReference type="EMBL" id="KZ819302">
    <property type="protein sequence ID" value="PWN95863.1"/>
    <property type="molecule type" value="Genomic_DNA"/>
</dbReference>
<dbReference type="InterPro" id="IPR005829">
    <property type="entry name" value="Sugar_transporter_CS"/>
</dbReference>
<dbReference type="PROSITE" id="PS00216">
    <property type="entry name" value="SUGAR_TRANSPORT_1"/>
    <property type="match status" value="1"/>
</dbReference>
<evidence type="ECO:0000256" key="3">
    <source>
        <dbReference type="ARBA" id="ARBA00022989"/>
    </source>
</evidence>
<name>A0A316Z6T1_9BASI</name>
<feature type="transmembrane region" description="Helical" evidence="6">
    <location>
        <begin position="271"/>
        <end position="290"/>
    </location>
</feature>
<feature type="compositionally biased region" description="Basic and acidic residues" evidence="5">
    <location>
        <begin position="594"/>
        <end position="604"/>
    </location>
</feature>
<feature type="transmembrane region" description="Helical" evidence="6">
    <location>
        <begin position="524"/>
        <end position="543"/>
    </location>
</feature>
<dbReference type="GO" id="GO:0140115">
    <property type="term" value="P:export across plasma membrane"/>
    <property type="evidence" value="ECO:0007669"/>
    <property type="project" value="UniProtKB-ARBA"/>
</dbReference>
<accession>A0A316Z6T1</accession>
<evidence type="ECO:0000313" key="8">
    <source>
        <dbReference type="EMBL" id="PWN95863.1"/>
    </source>
</evidence>
<feature type="transmembrane region" description="Helical" evidence="6">
    <location>
        <begin position="454"/>
        <end position="475"/>
    </location>
</feature>
<dbReference type="FunFam" id="1.20.1250.20:FF:000082">
    <property type="entry name" value="MFS multidrug transporter, putative"/>
    <property type="match status" value="1"/>
</dbReference>
<dbReference type="Gene3D" id="1.20.1250.20">
    <property type="entry name" value="MFS general substrate transporter like domains"/>
    <property type="match status" value="1"/>
</dbReference>
<dbReference type="CDD" id="cd17323">
    <property type="entry name" value="MFS_Tpo1_MDR_like"/>
    <property type="match status" value="1"/>
</dbReference>
<dbReference type="Pfam" id="PF07690">
    <property type="entry name" value="MFS_1"/>
    <property type="match status" value="1"/>
</dbReference>
<feature type="transmembrane region" description="Helical" evidence="6">
    <location>
        <begin position="213"/>
        <end position="230"/>
    </location>
</feature>
<reference evidence="8 9" key="1">
    <citation type="journal article" date="2018" name="Mol. Biol. Evol.">
        <title>Broad Genomic Sampling Reveals a Smut Pathogenic Ancestry of the Fungal Clade Ustilaginomycotina.</title>
        <authorList>
            <person name="Kijpornyongpan T."/>
            <person name="Mondo S.J."/>
            <person name="Barry K."/>
            <person name="Sandor L."/>
            <person name="Lee J."/>
            <person name="Lipzen A."/>
            <person name="Pangilinan J."/>
            <person name="LaButti K."/>
            <person name="Hainaut M."/>
            <person name="Henrissat B."/>
            <person name="Grigoriev I.V."/>
            <person name="Spatafora J.W."/>
            <person name="Aime M.C."/>
        </authorList>
    </citation>
    <scope>NUCLEOTIDE SEQUENCE [LARGE SCALE GENOMIC DNA]</scope>
    <source>
        <strain evidence="8 9">MCA 4186</strain>
    </source>
</reference>
<feature type="transmembrane region" description="Helical" evidence="6">
    <location>
        <begin position="415"/>
        <end position="433"/>
    </location>
</feature>
<dbReference type="PANTHER" id="PTHR23502">
    <property type="entry name" value="MAJOR FACILITATOR SUPERFAMILY"/>
    <property type="match status" value="1"/>
</dbReference>
<dbReference type="GO" id="GO:0022857">
    <property type="term" value="F:transmembrane transporter activity"/>
    <property type="evidence" value="ECO:0007669"/>
    <property type="project" value="InterPro"/>
</dbReference>
<dbReference type="InterPro" id="IPR020846">
    <property type="entry name" value="MFS_dom"/>
</dbReference>
<dbReference type="STRING" id="58919.A0A316Z6T1"/>
<keyword evidence="2 6" id="KW-0812">Transmembrane</keyword>
<dbReference type="GO" id="GO:0005886">
    <property type="term" value="C:plasma membrane"/>
    <property type="evidence" value="ECO:0007669"/>
    <property type="project" value="TreeGrafter"/>
</dbReference>
<evidence type="ECO:0000256" key="1">
    <source>
        <dbReference type="ARBA" id="ARBA00004141"/>
    </source>
</evidence>
<feature type="transmembrane region" description="Helical" evidence="6">
    <location>
        <begin position="369"/>
        <end position="395"/>
    </location>
</feature>
<sequence length="634" mass="68149">MASSSSATAGPSTPPSHTAHAAPSYYAAPAAALQRDDDEGLASSCSSARTGAHSSESSAPAPQPQLAAGAEGQQQLQSPRLGARVSHAPGVGAGGEGGGGGGGGGTLALGAALTQTRSSGGPEYIEWAPDDKANPFNWSNARRISIVVCAMSFSCTTAMNATGYGSVQRDVIRETGTTLEIFLLGNTTYLTIGVAFTPLLLAPLSEIYGRRPIYLAAAAVFAIMFVPQATAQNITAILVSRLIQGCAASVGNSMVGGSVSDVFLPNERGMPMSLFCLLIFIGQALGPFTASYTVAGPAGWRWVFWWQAIIALASFVWMFFALEETRGPVLLSRRAARLSKETGKALRTRADDERSSFAHAVKISLSRPAVWLVTEPIVLSFSLWIGFLWGVLFLLLQSVPIVFSAYNWTDPQKSLVLLCFAVGGVLGFVCHLHQERLYNRAVARAAPAKVAPEARLYWSCIGAIMAPASMFWFAWSGQASVHPAVPIIALIVFIAAIFPIYLAVFLYIAEVYERYASSGLAAQSWLRNVFAGTLILAAPSMYGKLGPPVASSILGGIAAILGICPFVLFRFGAHIRKHSRVAQGLAREDEEEREMQMLDKERRERHSRRKEEKKKREEQREEQMKEEEKNVEIA</sequence>
<feature type="compositionally biased region" description="Polar residues" evidence="5">
    <location>
        <begin position="43"/>
        <end position="53"/>
    </location>
</feature>
<keyword evidence="3 6" id="KW-1133">Transmembrane helix</keyword>
<feature type="compositionally biased region" description="Gly residues" evidence="5">
    <location>
        <begin position="91"/>
        <end position="107"/>
    </location>
</feature>
<feature type="compositionally biased region" description="Basic and acidic residues" evidence="5">
    <location>
        <begin position="614"/>
        <end position="634"/>
    </location>
</feature>
<evidence type="ECO:0000313" key="9">
    <source>
        <dbReference type="Proteomes" id="UP000245946"/>
    </source>
</evidence>
<feature type="region of interest" description="Disordered" evidence="5">
    <location>
        <begin position="1"/>
        <end position="108"/>
    </location>
</feature>
<feature type="compositionally biased region" description="Low complexity" evidence="5">
    <location>
        <begin position="54"/>
        <end position="78"/>
    </location>
</feature>
<evidence type="ECO:0000256" key="6">
    <source>
        <dbReference type="SAM" id="Phobius"/>
    </source>
</evidence>
<gene>
    <name evidence="8" type="ORF">FA09DRAFT_331806</name>
</gene>
<dbReference type="OrthoDB" id="5376138at2759"/>
<feature type="domain" description="Major facilitator superfamily (MFS) profile" evidence="7">
    <location>
        <begin position="144"/>
        <end position="580"/>
    </location>
</feature>
<dbReference type="InterPro" id="IPR036259">
    <property type="entry name" value="MFS_trans_sf"/>
</dbReference>
<keyword evidence="9" id="KW-1185">Reference proteome</keyword>
<feature type="transmembrane region" description="Helical" evidence="6">
    <location>
        <begin position="487"/>
        <end position="512"/>
    </location>
</feature>
<dbReference type="Proteomes" id="UP000245946">
    <property type="component" value="Unassembled WGS sequence"/>
</dbReference>
<comment type="subcellular location">
    <subcellularLocation>
        <location evidence="1">Membrane</location>
        <topology evidence="1">Multi-pass membrane protein</topology>
    </subcellularLocation>
</comment>
<evidence type="ECO:0000256" key="5">
    <source>
        <dbReference type="SAM" id="MobiDB-lite"/>
    </source>
</evidence>
<feature type="transmembrane region" description="Helical" evidence="6">
    <location>
        <begin position="181"/>
        <end position="201"/>
    </location>
</feature>
<dbReference type="GeneID" id="37270729"/>
<dbReference type="AlphaFoldDB" id="A0A316Z6T1"/>
<dbReference type="GO" id="GO:0042908">
    <property type="term" value="P:xenobiotic transport"/>
    <property type="evidence" value="ECO:0007669"/>
    <property type="project" value="UniProtKB-ARBA"/>
</dbReference>
<evidence type="ECO:0000259" key="7">
    <source>
        <dbReference type="PROSITE" id="PS50850"/>
    </source>
</evidence>
<keyword evidence="4 6" id="KW-0472">Membrane</keyword>
<feature type="region of interest" description="Disordered" evidence="5">
    <location>
        <begin position="586"/>
        <end position="634"/>
    </location>
</feature>
<feature type="compositionally biased region" description="Low complexity" evidence="5">
    <location>
        <begin position="1"/>
        <end position="32"/>
    </location>
</feature>
<dbReference type="PANTHER" id="PTHR23502:SF134">
    <property type="entry name" value="MAJOR FACILITATOR SUPERFAMILY (MFS) PROFILE DOMAIN-CONTAINING PROTEIN-RELATED"/>
    <property type="match status" value="1"/>
</dbReference>
<proteinExistence type="predicted"/>